<dbReference type="EMBL" id="MVGR01000004">
    <property type="protein sequence ID" value="OPF17781.1"/>
    <property type="molecule type" value="Genomic_DNA"/>
</dbReference>
<dbReference type="AlphaFoldDB" id="A0A1V4BTT2"/>
<evidence type="ECO:0000313" key="1">
    <source>
        <dbReference type="EMBL" id="OPF17781.1"/>
    </source>
</evidence>
<dbReference type="RefSeq" id="WP_079208829.1">
    <property type="nucleotide sequence ID" value="NZ_MVGR01000004.1"/>
</dbReference>
<sequence length="147" mass="16822">MNNITHSQFLERKNLNTNELNNLKLISKKISQLIAKSWLSNDEDGKRIREVLLLPNTPEKTGKIKKLLQDHGINIEYLDGAKIEVDWDSFLGSLKDTGDPQSPLTLVIAYPPRPTEFNITEEALETWVSDTDDSRLIPDHPYIPVTW</sequence>
<dbReference type="Proteomes" id="UP000189835">
    <property type="component" value="Unassembled WGS sequence"/>
</dbReference>
<evidence type="ECO:0000313" key="2">
    <source>
        <dbReference type="Proteomes" id="UP000189835"/>
    </source>
</evidence>
<comment type="caution">
    <text evidence="1">The sequence shown here is derived from an EMBL/GenBank/DDBJ whole genome shotgun (WGS) entry which is preliminary data.</text>
</comment>
<name>A0A1V4BTT2_MICAE</name>
<proteinExistence type="predicted"/>
<reference evidence="1 2" key="1">
    <citation type="submission" date="2017-02" db="EMBL/GenBank/DDBJ databases">
        <title>Genome sequence of Microcystis aeruginosa KW.</title>
        <authorList>
            <person name="Oh H.-M."/>
            <person name="Ahn C.-Y."/>
            <person name="Jeong H."/>
            <person name="Srivastava A."/>
            <person name="Lee H.-G."/>
            <person name="Kang S.-R."/>
        </authorList>
    </citation>
    <scope>NUCLEOTIDE SEQUENCE [LARGE SCALE GENOMIC DNA]</scope>
    <source>
        <strain evidence="1 2">KW</strain>
    </source>
</reference>
<protein>
    <submittedName>
        <fullName evidence="1">Uncharacterized protein</fullName>
    </submittedName>
</protein>
<accession>A0A1V4BTT2</accession>
<organism evidence="1 2">
    <name type="scientific">Microcystis aeruginosa KW</name>
    <dbReference type="NCBI Taxonomy" id="1960155"/>
    <lineage>
        <taxon>Bacteria</taxon>
        <taxon>Bacillati</taxon>
        <taxon>Cyanobacteriota</taxon>
        <taxon>Cyanophyceae</taxon>
        <taxon>Oscillatoriophycideae</taxon>
        <taxon>Chroococcales</taxon>
        <taxon>Microcystaceae</taxon>
        <taxon>Microcystis</taxon>
    </lineage>
</organism>
<gene>
    <name evidence="1" type="ORF">B1L04_17980</name>
</gene>